<gene>
    <name evidence="9" type="ORF">FAZ69_02240</name>
</gene>
<evidence type="ECO:0000313" key="10">
    <source>
        <dbReference type="Proteomes" id="UP000305539"/>
    </source>
</evidence>
<dbReference type="GO" id="GO:0046872">
    <property type="term" value="F:metal ion binding"/>
    <property type="evidence" value="ECO:0007669"/>
    <property type="project" value="UniProtKB-KW"/>
</dbReference>
<dbReference type="PANTHER" id="PTHR32494">
    <property type="entry name" value="ALLANTOATE DEIMINASE-RELATED"/>
    <property type="match status" value="1"/>
</dbReference>
<feature type="binding site" evidence="8">
    <location>
        <position position="296"/>
    </location>
    <ligand>
        <name>allantoate</name>
        <dbReference type="ChEBI" id="CHEBI:17536"/>
    </ligand>
</feature>
<comment type="caution">
    <text evidence="9">The sequence shown here is derived from an EMBL/GenBank/DDBJ whole genome shotgun (WGS) entry which is preliminary data.</text>
</comment>
<keyword evidence="10" id="KW-1185">Reference proteome</keyword>
<dbReference type="SUPFAM" id="SSF55031">
    <property type="entry name" value="Bacterial exopeptidase dimerisation domain"/>
    <property type="match status" value="1"/>
</dbReference>
<feature type="binding site" evidence="7">
    <location>
        <position position="131"/>
    </location>
    <ligand>
        <name>Zn(2+)</name>
        <dbReference type="ChEBI" id="CHEBI:29105"/>
        <label>2</label>
    </ligand>
</feature>
<evidence type="ECO:0000256" key="8">
    <source>
        <dbReference type="PIRSR" id="PIRSR001235-2"/>
    </source>
</evidence>
<keyword evidence="6" id="KW-0464">Manganese</keyword>
<feature type="binding site" evidence="7">
    <location>
        <position position="96"/>
    </location>
    <ligand>
        <name>Zn(2+)</name>
        <dbReference type="ChEBI" id="CHEBI:29105"/>
        <label>1</label>
    </ligand>
</feature>
<comment type="subunit">
    <text evidence="3">Homodimer.</text>
</comment>
<evidence type="ECO:0000256" key="5">
    <source>
        <dbReference type="ARBA" id="ARBA00022801"/>
    </source>
</evidence>
<accession>A0A4U1IG31</accession>
<dbReference type="NCBIfam" id="TIGR01879">
    <property type="entry name" value="hydantase"/>
    <property type="match status" value="1"/>
</dbReference>
<dbReference type="RefSeq" id="WP_136892298.1">
    <property type="nucleotide sequence ID" value="NZ_SWJE01000001.1"/>
</dbReference>
<feature type="binding site" evidence="7">
    <location>
        <position position="390"/>
    </location>
    <ligand>
        <name>Zn(2+)</name>
        <dbReference type="ChEBI" id="CHEBI:29105"/>
        <label>2</label>
    </ligand>
</feature>
<name>A0A4U1IG31_9BURK</name>
<feature type="binding site" evidence="8">
    <location>
        <position position="220"/>
    </location>
    <ligand>
        <name>allantoate</name>
        <dbReference type="ChEBI" id="CHEBI:17536"/>
    </ligand>
</feature>
<dbReference type="NCBIfam" id="NF006771">
    <property type="entry name" value="PRK09290.1-5"/>
    <property type="match status" value="1"/>
</dbReference>
<feature type="binding site" evidence="7">
    <location>
        <position position="195"/>
    </location>
    <ligand>
        <name>Zn(2+)</name>
        <dbReference type="ChEBI" id="CHEBI:29105"/>
        <label>1</label>
    </ligand>
</feature>
<organism evidence="9 10">
    <name type="scientific">Trinickia terrae</name>
    <dbReference type="NCBI Taxonomy" id="2571161"/>
    <lineage>
        <taxon>Bacteria</taxon>
        <taxon>Pseudomonadati</taxon>
        <taxon>Pseudomonadota</taxon>
        <taxon>Betaproteobacteria</taxon>
        <taxon>Burkholderiales</taxon>
        <taxon>Burkholderiaceae</taxon>
        <taxon>Trinickia</taxon>
    </lineage>
</organism>
<keyword evidence="7" id="KW-0862">Zinc</keyword>
<dbReference type="EMBL" id="SWJE01000001">
    <property type="protein sequence ID" value="TKC92515.1"/>
    <property type="molecule type" value="Genomic_DNA"/>
</dbReference>
<keyword evidence="5 9" id="KW-0378">Hydrolase</keyword>
<proteinExistence type="inferred from homology"/>
<evidence type="ECO:0000256" key="1">
    <source>
        <dbReference type="ARBA" id="ARBA00001936"/>
    </source>
</evidence>
<protein>
    <submittedName>
        <fullName evidence="9">Zn-dependent hydrolase</fullName>
    </submittedName>
</protein>
<dbReference type="Gene3D" id="3.40.630.10">
    <property type="entry name" value="Zn peptidases"/>
    <property type="match status" value="1"/>
</dbReference>
<dbReference type="PANTHER" id="PTHR32494:SF19">
    <property type="entry name" value="ALLANTOATE DEIMINASE-RELATED"/>
    <property type="match status" value="1"/>
</dbReference>
<dbReference type="InterPro" id="IPR002933">
    <property type="entry name" value="Peptidase_M20"/>
</dbReference>
<dbReference type="InterPro" id="IPR010158">
    <property type="entry name" value="Amidase_Cbmase"/>
</dbReference>
<reference evidence="9 10" key="1">
    <citation type="submission" date="2019-04" db="EMBL/GenBank/DDBJ databases">
        <title>Trinickia sp. 7GSK02, isolated from subtropical forest soil.</title>
        <authorList>
            <person name="Gao Z.-H."/>
            <person name="Qiu L.-H."/>
        </authorList>
    </citation>
    <scope>NUCLEOTIDE SEQUENCE [LARGE SCALE GENOMIC DNA]</scope>
    <source>
        <strain evidence="9 10">7GSK02</strain>
    </source>
</reference>
<evidence type="ECO:0000256" key="7">
    <source>
        <dbReference type="PIRSR" id="PIRSR001235-1"/>
    </source>
</evidence>
<comment type="similarity">
    <text evidence="2">Belongs to the peptidase M20 family.</text>
</comment>
<feature type="binding site" evidence="7">
    <location>
        <position position="85"/>
    </location>
    <ligand>
        <name>Zn(2+)</name>
        <dbReference type="ChEBI" id="CHEBI:29105"/>
        <label>1</label>
    </ligand>
</feature>
<evidence type="ECO:0000256" key="4">
    <source>
        <dbReference type="ARBA" id="ARBA00022723"/>
    </source>
</evidence>
<feature type="binding site" evidence="7">
    <location>
        <position position="96"/>
    </location>
    <ligand>
        <name>Zn(2+)</name>
        <dbReference type="ChEBI" id="CHEBI:29105"/>
        <label>2</label>
    </ligand>
</feature>
<evidence type="ECO:0000313" key="9">
    <source>
        <dbReference type="EMBL" id="TKC92515.1"/>
    </source>
</evidence>
<comment type="cofactor">
    <cofactor evidence="7">
        <name>Zn(2+)</name>
        <dbReference type="ChEBI" id="CHEBI:29105"/>
    </cofactor>
    <text evidence="7">Binds 2 Zn(2+) ions per subunit.</text>
</comment>
<dbReference type="CDD" id="cd03884">
    <property type="entry name" value="M20_bAS"/>
    <property type="match status" value="1"/>
</dbReference>
<feature type="binding site" evidence="8">
    <location>
        <position position="283"/>
    </location>
    <ligand>
        <name>allantoate</name>
        <dbReference type="ChEBI" id="CHEBI:17536"/>
    </ligand>
</feature>
<evidence type="ECO:0000256" key="2">
    <source>
        <dbReference type="ARBA" id="ARBA00006153"/>
    </source>
</evidence>
<dbReference type="InterPro" id="IPR036264">
    <property type="entry name" value="Bact_exopeptidase_dim_dom"/>
</dbReference>
<dbReference type="OrthoDB" id="9808195at2"/>
<dbReference type="Pfam" id="PF01546">
    <property type="entry name" value="Peptidase_M20"/>
    <property type="match status" value="1"/>
</dbReference>
<dbReference type="AlphaFoldDB" id="A0A4U1IG31"/>
<evidence type="ECO:0000256" key="6">
    <source>
        <dbReference type="ARBA" id="ARBA00023211"/>
    </source>
</evidence>
<dbReference type="Proteomes" id="UP000305539">
    <property type="component" value="Unassembled WGS sequence"/>
</dbReference>
<dbReference type="PIRSF" id="PIRSF001235">
    <property type="entry name" value="Amidase_carbamoylase"/>
    <property type="match status" value="1"/>
</dbReference>
<dbReference type="SUPFAM" id="SSF53187">
    <property type="entry name" value="Zn-dependent exopeptidases"/>
    <property type="match status" value="1"/>
</dbReference>
<dbReference type="GO" id="GO:0016813">
    <property type="term" value="F:hydrolase activity, acting on carbon-nitrogen (but not peptide) bonds, in linear amidines"/>
    <property type="evidence" value="ECO:0007669"/>
    <property type="project" value="InterPro"/>
</dbReference>
<dbReference type="Gene3D" id="3.30.70.360">
    <property type="match status" value="1"/>
</dbReference>
<sequence>MTAIPFPPLNAERLNARAERLARFTLPDVPWTRRAFSPLFTEARAWLAEEFAAAGLAVTQDAGGNLIGRRAGSGRCAKPIVTGSHCDTVVGGGRFDGIIGVLAGIEVAHALNEQGITLDHPLEVIDFLSEEPSDYGISCVGSRAFSGVLDAGMLASKNAAGETLGEAVRRIGGDPGALTRPLREPGSTAAFVELHIEQGPVLEARGLPIGVVTNIVGIRRVLITVTGQPDHAGTTPMDIRRDALVGAARLIEGAYRMASTLNGAPHYVVATIGRIAMTPNVPNAVPGQVELMLEVRSDSDAILDRFPEDLMASAAADLEALRVSASAAHVSRAKPTDCQPLVMDAVERAAGQLGYANMRLPSGAGHDAVYVAATGPIGMIFIPCLNGRSHCPEEWIEPQQLLDGTRVLYQTIVELDRELAKAI</sequence>
<keyword evidence="4 7" id="KW-0479">Metal-binding</keyword>
<evidence type="ECO:0000256" key="3">
    <source>
        <dbReference type="ARBA" id="ARBA00011738"/>
    </source>
</evidence>
<comment type="cofactor">
    <cofactor evidence="1">
        <name>Mn(2+)</name>
        <dbReference type="ChEBI" id="CHEBI:29035"/>
    </cofactor>
</comment>